<dbReference type="FunFam" id="3.90.580.10:FF:000001">
    <property type="entry name" value="DNA primase"/>
    <property type="match status" value="1"/>
</dbReference>
<evidence type="ECO:0000256" key="19">
    <source>
        <dbReference type="ARBA" id="ARBA00023163"/>
    </source>
</evidence>
<dbReference type="Gene3D" id="3.40.50.720">
    <property type="entry name" value="NAD(P)-binding Rossmann-like Domain"/>
    <property type="match status" value="1"/>
</dbReference>
<keyword evidence="15" id="KW-0560">Oxidoreductase</keyword>
<evidence type="ECO:0000256" key="9">
    <source>
        <dbReference type="ARBA" id="ARBA00022723"/>
    </source>
</evidence>
<organism evidence="20">
    <name type="scientific">Cyprideis torosa</name>
    <dbReference type="NCBI Taxonomy" id="163714"/>
    <lineage>
        <taxon>Eukaryota</taxon>
        <taxon>Metazoa</taxon>
        <taxon>Ecdysozoa</taxon>
        <taxon>Arthropoda</taxon>
        <taxon>Crustacea</taxon>
        <taxon>Oligostraca</taxon>
        <taxon>Ostracoda</taxon>
        <taxon>Podocopa</taxon>
        <taxon>Podocopida</taxon>
        <taxon>Cytherocopina</taxon>
        <taxon>Cytheroidea</taxon>
        <taxon>Cytherideidae</taxon>
        <taxon>Cyprideis</taxon>
    </lineage>
</organism>
<accession>A0A7R8WQP5</accession>
<evidence type="ECO:0000256" key="3">
    <source>
        <dbReference type="ARBA" id="ARBA00022478"/>
    </source>
</evidence>
<dbReference type="AlphaFoldDB" id="A0A7R8WQP5"/>
<evidence type="ECO:0000256" key="8">
    <source>
        <dbReference type="ARBA" id="ARBA00022705"/>
    </source>
</evidence>
<dbReference type="InterPro" id="IPR050219">
    <property type="entry name" value="DnaG_primase"/>
</dbReference>
<evidence type="ECO:0000256" key="6">
    <source>
        <dbReference type="ARBA" id="ARBA00022679"/>
    </source>
</evidence>
<dbReference type="GO" id="GO:0003899">
    <property type="term" value="F:DNA-directed RNA polymerase activity"/>
    <property type="evidence" value="ECO:0007669"/>
    <property type="project" value="InterPro"/>
</dbReference>
<gene>
    <name evidence="20" type="ORF">CTOB1V02_LOCUS14106</name>
</gene>
<dbReference type="SUPFAM" id="SSF57783">
    <property type="entry name" value="Zinc beta-ribbon"/>
    <property type="match status" value="1"/>
</dbReference>
<dbReference type="CDD" id="cd03364">
    <property type="entry name" value="TOPRIM_DnaG_primases"/>
    <property type="match status" value="1"/>
</dbReference>
<keyword evidence="11" id="KW-0862">Zinc</keyword>
<evidence type="ECO:0000256" key="5">
    <source>
        <dbReference type="ARBA" id="ARBA00022605"/>
    </source>
</evidence>
<dbReference type="OrthoDB" id="10047023at2759"/>
<evidence type="ECO:0000256" key="4">
    <source>
        <dbReference type="ARBA" id="ARBA00022515"/>
    </source>
</evidence>
<dbReference type="InterPro" id="IPR013264">
    <property type="entry name" value="DNAG_N"/>
</dbReference>
<keyword evidence="9" id="KW-0479">Metal-binding</keyword>
<keyword evidence="4" id="KW-0639">Primosome</keyword>
<keyword evidence="7" id="KW-0548">Nucleotidyltransferase</keyword>
<keyword evidence="10" id="KW-0863">Zinc-finger</keyword>
<dbReference type="InterPro" id="IPR036977">
    <property type="entry name" value="DNA_primase_Znf_CHC2"/>
</dbReference>
<sequence>MGKTIEKIAIEKGHEISFKISSNNKNDINNINPANTDIAIEFSVPEIAPKNLITLINNKIPVVCGTTAWLDKWDAVEEAVIAQNVGFIYASNFSIGVNIFFSLNSYLSKMLSKVSGYDAAIEEIHHLQKVDAPSGTAISLAHGIIKNHQNYDKWHLKGSEESDGLEINALRKANVPGTHTVKWENDIDTIEIKHTAKSRLGFASGAVLAAEWLKEEILAASRIEDVVEDFLNLKRRGVNMIGLCPFHDEKTPSFTVSPSKNIYKCFGCGKAGNPVSFIMEHEGSSYPEALKYLANKYNIAIEEKEYTPEDLKEKQLVDSYFLINDFAKQHFENNLFNTDEGKNIGLSYLKSRGIRETTIKKFNLGYSLQSGRDLTTTAKAKLYNVDLLKDLGLTNKSDYDFFRERVMFTIHNVSGKAIGFGGRTLKKEKTIPKYINSIESEIYNKRRTLYGLHFAKSSIRKEDECILVEGYTDVISLSQGGIENVVASSGTSLTKEQILLIKRYTPNITIVYDGDAAGIKAALRGMDLILEQDMN</sequence>
<evidence type="ECO:0000256" key="10">
    <source>
        <dbReference type="ARBA" id="ARBA00022771"/>
    </source>
</evidence>
<dbReference type="PANTHER" id="PTHR30313:SF2">
    <property type="entry name" value="DNA PRIMASE"/>
    <property type="match status" value="1"/>
</dbReference>
<evidence type="ECO:0000256" key="17">
    <source>
        <dbReference type="ARBA" id="ARBA00023125"/>
    </source>
</evidence>
<evidence type="ECO:0000313" key="20">
    <source>
        <dbReference type="EMBL" id="CAD7236291.1"/>
    </source>
</evidence>
<dbReference type="Gene3D" id="3.90.580.10">
    <property type="entry name" value="Zinc finger, CHC2-type domain"/>
    <property type="match status" value="1"/>
</dbReference>
<dbReference type="SUPFAM" id="SSF55347">
    <property type="entry name" value="Glyceraldehyde-3-phosphate dehydrogenase-like, C-terminal domain"/>
    <property type="match status" value="1"/>
</dbReference>
<keyword evidence="18" id="KW-0457">Lysine biosynthesis</keyword>
<dbReference type="GO" id="GO:0006269">
    <property type="term" value="P:DNA replication, synthesis of primer"/>
    <property type="evidence" value="ECO:0007669"/>
    <property type="project" value="UniProtKB-KW"/>
</dbReference>
<keyword evidence="6" id="KW-0808">Transferase</keyword>
<dbReference type="InterPro" id="IPR006295">
    <property type="entry name" value="DNA_primase_DnaG"/>
</dbReference>
<dbReference type="SUPFAM" id="SSF56731">
    <property type="entry name" value="DNA primase core"/>
    <property type="match status" value="1"/>
</dbReference>
<dbReference type="GO" id="GO:0003677">
    <property type="term" value="F:DNA binding"/>
    <property type="evidence" value="ECO:0007669"/>
    <property type="project" value="UniProtKB-KW"/>
</dbReference>
<dbReference type="PANTHER" id="PTHR30313">
    <property type="entry name" value="DNA PRIMASE"/>
    <property type="match status" value="1"/>
</dbReference>
<dbReference type="InterPro" id="IPR022663">
    <property type="entry name" value="DapB_C"/>
</dbReference>
<keyword evidence="19" id="KW-0804">Transcription</keyword>
<dbReference type="InterPro" id="IPR034151">
    <property type="entry name" value="TOPRIM_DnaG_bac"/>
</dbReference>
<comment type="cofactor">
    <cofactor evidence="1">
        <name>Zn(2+)</name>
        <dbReference type="ChEBI" id="CHEBI:29105"/>
    </cofactor>
</comment>
<keyword evidence="17" id="KW-0238">DNA-binding</keyword>
<dbReference type="SMART" id="SM00493">
    <property type="entry name" value="TOPRIM"/>
    <property type="match status" value="1"/>
</dbReference>
<keyword evidence="14" id="KW-0220">Diaminopimelate biosynthesis</keyword>
<keyword evidence="16" id="KW-0520">NAD</keyword>
<evidence type="ECO:0000256" key="14">
    <source>
        <dbReference type="ARBA" id="ARBA00022915"/>
    </source>
</evidence>
<keyword evidence="5" id="KW-0028">Amino-acid biosynthesis</keyword>
<evidence type="ECO:0000256" key="1">
    <source>
        <dbReference type="ARBA" id="ARBA00001947"/>
    </source>
</evidence>
<keyword evidence="3" id="KW-0240">DNA-directed RNA polymerase</keyword>
<dbReference type="GO" id="GO:0019877">
    <property type="term" value="P:diaminopimelate biosynthetic process"/>
    <property type="evidence" value="ECO:0007669"/>
    <property type="project" value="UniProtKB-KW"/>
</dbReference>
<keyword evidence="13" id="KW-0521">NADP</keyword>
<dbReference type="NCBIfam" id="TIGR00036">
    <property type="entry name" value="dapB"/>
    <property type="match status" value="1"/>
</dbReference>
<dbReference type="Gene3D" id="3.40.1360.10">
    <property type="match status" value="1"/>
</dbReference>
<dbReference type="InterPro" id="IPR023940">
    <property type="entry name" value="DHDPR_bac"/>
</dbReference>
<dbReference type="Pfam" id="PF01113">
    <property type="entry name" value="DapB_N"/>
    <property type="match status" value="1"/>
</dbReference>
<name>A0A7R8WQP5_9CRUS</name>
<dbReference type="SUPFAM" id="SSF51735">
    <property type="entry name" value="NAD(P)-binding Rossmann-fold domains"/>
    <property type="match status" value="1"/>
</dbReference>
<dbReference type="GO" id="GO:0008270">
    <property type="term" value="F:zinc ion binding"/>
    <property type="evidence" value="ECO:0007669"/>
    <property type="project" value="UniProtKB-KW"/>
</dbReference>
<dbReference type="SMART" id="SM00400">
    <property type="entry name" value="ZnF_CHCC"/>
    <property type="match status" value="1"/>
</dbReference>
<dbReference type="InterPro" id="IPR000846">
    <property type="entry name" value="DapB_N"/>
</dbReference>
<dbReference type="Pfam" id="PF05173">
    <property type="entry name" value="DapB_C"/>
    <property type="match status" value="1"/>
</dbReference>
<dbReference type="Pfam" id="PF13155">
    <property type="entry name" value="Toprim_2"/>
    <property type="match status" value="1"/>
</dbReference>
<reference evidence="20" key="1">
    <citation type="submission" date="2020-11" db="EMBL/GenBank/DDBJ databases">
        <authorList>
            <person name="Tran Van P."/>
        </authorList>
    </citation>
    <scope>NUCLEOTIDE SEQUENCE</scope>
</reference>
<evidence type="ECO:0000256" key="11">
    <source>
        <dbReference type="ARBA" id="ARBA00022833"/>
    </source>
</evidence>
<evidence type="ECO:0000256" key="15">
    <source>
        <dbReference type="ARBA" id="ARBA00023002"/>
    </source>
</evidence>
<evidence type="ECO:0000256" key="2">
    <source>
        <dbReference type="ARBA" id="ARBA00006642"/>
    </source>
</evidence>
<dbReference type="Gene3D" id="3.30.360.10">
    <property type="entry name" value="Dihydrodipicolinate Reductase, domain 2"/>
    <property type="match status" value="1"/>
</dbReference>
<proteinExistence type="inferred from homology"/>
<keyword evidence="12" id="KW-0460">Magnesium</keyword>
<dbReference type="Pfam" id="PF08275">
    <property type="entry name" value="DNAG_N"/>
    <property type="match status" value="1"/>
</dbReference>
<comment type="similarity">
    <text evidence="2">Belongs to the DapB family.</text>
</comment>
<dbReference type="InterPro" id="IPR036291">
    <property type="entry name" value="NAD(P)-bd_dom_sf"/>
</dbReference>
<dbReference type="InterPro" id="IPR002694">
    <property type="entry name" value="Znf_CHC2"/>
</dbReference>
<keyword evidence="8" id="KW-0235">DNA replication</keyword>
<dbReference type="GO" id="GO:0005737">
    <property type="term" value="C:cytoplasm"/>
    <property type="evidence" value="ECO:0007669"/>
    <property type="project" value="TreeGrafter"/>
</dbReference>
<evidence type="ECO:0000256" key="12">
    <source>
        <dbReference type="ARBA" id="ARBA00022842"/>
    </source>
</evidence>
<evidence type="ECO:0000256" key="7">
    <source>
        <dbReference type="ARBA" id="ARBA00022695"/>
    </source>
</evidence>
<dbReference type="GO" id="GO:0008839">
    <property type="term" value="F:4-hydroxy-tetrahydrodipicolinate reductase"/>
    <property type="evidence" value="ECO:0007669"/>
    <property type="project" value="InterPro"/>
</dbReference>
<dbReference type="EMBL" id="OB677870">
    <property type="protein sequence ID" value="CAD7236291.1"/>
    <property type="molecule type" value="Genomic_DNA"/>
</dbReference>
<evidence type="ECO:0000256" key="16">
    <source>
        <dbReference type="ARBA" id="ARBA00023027"/>
    </source>
</evidence>
<dbReference type="InterPro" id="IPR006171">
    <property type="entry name" value="TOPRIM_dom"/>
</dbReference>
<evidence type="ECO:0000256" key="18">
    <source>
        <dbReference type="ARBA" id="ARBA00023154"/>
    </source>
</evidence>
<dbReference type="NCBIfam" id="TIGR01391">
    <property type="entry name" value="dnaG"/>
    <property type="match status" value="1"/>
</dbReference>
<dbReference type="Gene3D" id="3.90.980.10">
    <property type="entry name" value="DNA primase, catalytic core, N-terminal domain"/>
    <property type="match status" value="1"/>
</dbReference>
<dbReference type="InterPro" id="IPR037068">
    <property type="entry name" value="DNA_primase_core_N_sf"/>
</dbReference>
<evidence type="ECO:0000256" key="13">
    <source>
        <dbReference type="ARBA" id="ARBA00022857"/>
    </source>
</evidence>
<dbReference type="GO" id="GO:0000428">
    <property type="term" value="C:DNA-directed RNA polymerase complex"/>
    <property type="evidence" value="ECO:0007669"/>
    <property type="project" value="UniProtKB-KW"/>
</dbReference>
<feature type="non-terminal residue" evidence="20">
    <location>
        <position position="1"/>
    </location>
</feature>
<protein>
    <submittedName>
        <fullName evidence="20">Uncharacterized protein</fullName>
    </submittedName>
</protein>
<dbReference type="PROSITE" id="PS50880">
    <property type="entry name" value="TOPRIM"/>
    <property type="match status" value="1"/>
</dbReference>
<dbReference type="GO" id="GO:0009089">
    <property type="term" value="P:lysine biosynthetic process via diaminopimelate"/>
    <property type="evidence" value="ECO:0007669"/>
    <property type="project" value="InterPro"/>
</dbReference>